<keyword evidence="4 7" id="KW-1133">Transmembrane helix</keyword>
<organism evidence="10 11">
    <name type="scientific">Ruminiclostridium herbifermentans</name>
    <dbReference type="NCBI Taxonomy" id="2488810"/>
    <lineage>
        <taxon>Bacteria</taxon>
        <taxon>Bacillati</taxon>
        <taxon>Bacillota</taxon>
        <taxon>Clostridia</taxon>
        <taxon>Eubacteriales</taxon>
        <taxon>Oscillospiraceae</taxon>
        <taxon>Ruminiclostridium</taxon>
    </lineage>
</organism>
<proteinExistence type="inferred from homology"/>
<evidence type="ECO:0000256" key="4">
    <source>
        <dbReference type="ARBA" id="ARBA00022989"/>
    </source>
</evidence>
<dbReference type="KEGG" id="rher:EHE19_016425"/>
<dbReference type="Pfam" id="PF02687">
    <property type="entry name" value="FtsX"/>
    <property type="match status" value="1"/>
</dbReference>
<dbReference type="InterPro" id="IPR050250">
    <property type="entry name" value="Macrolide_Exporter_MacB"/>
</dbReference>
<accession>A0A7H1VM18</accession>
<dbReference type="GO" id="GO:0022857">
    <property type="term" value="F:transmembrane transporter activity"/>
    <property type="evidence" value="ECO:0007669"/>
    <property type="project" value="TreeGrafter"/>
</dbReference>
<evidence type="ECO:0000256" key="1">
    <source>
        <dbReference type="ARBA" id="ARBA00004651"/>
    </source>
</evidence>
<evidence type="ECO:0000313" key="11">
    <source>
        <dbReference type="Proteomes" id="UP000306409"/>
    </source>
</evidence>
<name>A0A7H1VM18_9FIRM</name>
<keyword evidence="3 7" id="KW-0812">Transmembrane</keyword>
<feature type="transmembrane region" description="Helical" evidence="7">
    <location>
        <begin position="574"/>
        <end position="597"/>
    </location>
</feature>
<evidence type="ECO:0000256" key="2">
    <source>
        <dbReference type="ARBA" id="ARBA00022475"/>
    </source>
</evidence>
<dbReference type="PANTHER" id="PTHR30572:SF4">
    <property type="entry name" value="ABC TRANSPORTER PERMEASE YTRF"/>
    <property type="match status" value="1"/>
</dbReference>
<evidence type="ECO:0000313" key="10">
    <source>
        <dbReference type="EMBL" id="QNU66430.1"/>
    </source>
</evidence>
<comment type="similarity">
    <text evidence="6">Belongs to the ABC-4 integral membrane protein family.</text>
</comment>
<dbReference type="AlphaFoldDB" id="A0A7H1VM18"/>
<dbReference type="Pfam" id="PF12704">
    <property type="entry name" value="MacB_PCD"/>
    <property type="match status" value="1"/>
</dbReference>
<feature type="transmembrane region" description="Helical" evidence="7">
    <location>
        <begin position="513"/>
        <end position="537"/>
    </location>
</feature>
<dbReference type="GO" id="GO:0005886">
    <property type="term" value="C:plasma membrane"/>
    <property type="evidence" value="ECO:0007669"/>
    <property type="project" value="UniProtKB-SubCell"/>
</dbReference>
<dbReference type="Proteomes" id="UP000306409">
    <property type="component" value="Chromosome"/>
</dbReference>
<sequence length="616" mass="69258">MIKNSMKQILRMPVKSFSFLVLMVLAAFLLTLGCILYIMNNATITKYEDSFITIGTVEQKAFSVKRGTEWNAELKDYSVFQKAEYSSLLPSSILSFPGANYIHEPKKRSYYGSYAPDYILWNTSSPQNFPVVIAEISPIEDCIPDEAVKVIVKKVLFGDSALEGSSLWFCNHYTKNPKPLKKGNSYAVVLLTNYWAHGKHFEAEAKPEKRSVEYVPIELVSKQYDRNGKRMKDTLEGNSEEASPYYEIVNGFYETEIGKRVLNLIEGYAMLRATQPVTGTNATMLLMSFYLGDSYISQGRDISEEEYNQGDQVCLVSKEFAENNKLTLGDEVNLQLYFTNSKISSGTHNMEQWLPITVKGEVLSVFEESRYTIVGIYDTFSGANDERFRLALDEVIVPLASIKNQNSCNIMEYGPMKGSTTSFQIPNGSIDAYMANWEKYGTDELEIIFYDRGYTQLKNGLENIKQVSLLLLVVGMIMVLFLLLFFSHLFITNQKERIAIERCLGVEKKQCRSSLLSGILILLIAGSILGCCLGGVLSQHISADTMDRVYYDTTYSNVIATETKGTSDKVANDFLVVMIVVFSTGAGIALMGVLISVRKINRILNLEPMKLLSEKN</sequence>
<feature type="transmembrane region" description="Helical" evidence="7">
    <location>
        <begin position="469"/>
        <end position="492"/>
    </location>
</feature>
<dbReference type="InterPro" id="IPR003838">
    <property type="entry name" value="ABC3_permease_C"/>
</dbReference>
<keyword evidence="5 7" id="KW-0472">Membrane</keyword>
<evidence type="ECO:0000259" key="8">
    <source>
        <dbReference type="Pfam" id="PF02687"/>
    </source>
</evidence>
<evidence type="ECO:0000256" key="7">
    <source>
        <dbReference type="SAM" id="Phobius"/>
    </source>
</evidence>
<feature type="domain" description="ABC3 transporter permease C-terminal" evidence="8">
    <location>
        <begin position="470"/>
        <end position="607"/>
    </location>
</feature>
<keyword evidence="11" id="KW-1185">Reference proteome</keyword>
<dbReference type="EMBL" id="CP061336">
    <property type="protein sequence ID" value="QNU66430.1"/>
    <property type="molecule type" value="Genomic_DNA"/>
</dbReference>
<reference evidence="10 11" key="1">
    <citation type="submission" date="2020-09" db="EMBL/GenBank/DDBJ databases">
        <title>Characterization and genome sequencing of Ruminiclostridium sp. nov. MA18.</title>
        <authorList>
            <person name="Rettenmaier R."/>
            <person name="Kowollik M.-L."/>
            <person name="Liebl W."/>
            <person name="Zverlov V."/>
        </authorList>
    </citation>
    <scope>NUCLEOTIDE SEQUENCE [LARGE SCALE GENOMIC DNA]</scope>
    <source>
        <strain evidence="10 11">MA18</strain>
    </source>
</reference>
<evidence type="ECO:0000256" key="3">
    <source>
        <dbReference type="ARBA" id="ARBA00022692"/>
    </source>
</evidence>
<gene>
    <name evidence="10" type="ORF">EHE19_016425</name>
</gene>
<evidence type="ECO:0000259" key="9">
    <source>
        <dbReference type="Pfam" id="PF12704"/>
    </source>
</evidence>
<keyword evidence="2" id="KW-1003">Cell membrane</keyword>
<evidence type="ECO:0000256" key="5">
    <source>
        <dbReference type="ARBA" id="ARBA00023136"/>
    </source>
</evidence>
<protein>
    <submittedName>
        <fullName evidence="10">ABC transporter permease</fullName>
    </submittedName>
</protein>
<dbReference type="RefSeq" id="WP_171003669.1">
    <property type="nucleotide sequence ID" value="NZ_CP061336.1"/>
</dbReference>
<dbReference type="PANTHER" id="PTHR30572">
    <property type="entry name" value="MEMBRANE COMPONENT OF TRANSPORTER-RELATED"/>
    <property type="match status" value="1"/>
</dbReference>
<dbReference type="InterPro" id="IPR025857">
    <property type="entry name" value="MacB_PCD"/>
</dbReference>
<feature type="domain" description="MacB-like periplasmic core" evidence="9">
    <location>
        <begin position="277"/>
        <end position="403"/>
    </location>
</feature>
<evidence type="ECO:0000256" key="6">
    <source>
        <dbReference type="ARBA" id="ARBA00038076"/>
    </source>
</evidence>
<dbReference type="PROSITE" id="PS51257">
    <property type="entry name" value="PROKAR_LIPOPROTEIN"/>
    <property type="match status" value="1"/>
</dbReference>
<comment type="subcellular location">
    <subcellularLocation>
        <location evidence="1">Cell membrane</location>
        <topology evidence="1">Multi-pass membrane protein</topology>
    </subcellularLocation>
</comment>